<name>A0A1C7MP33_GRIFR</name>
<dbReference type="AlphaFoldDB" id="A0A1C7MP33"/>
<accession>A0A1C7MP33</accession>
<protein>
    <submittedName>
        <fullName evidence="1">Uncharacterized protein</fullName>
    </submittedName>
</protein>
<dbReference type="EMBL" id="LUGG01000002">
    <property type="protein sequence ID" value="OBZ78417.1"/>
    <property type="molecule type" value="Genomic_DNA"/>
</dbReference>
<sequence length="152" mass="17121">MGSLTYSMAVFNETLRMFPPCRGYDARHLQPAGEKLTVPIPQGTYILLTSPVCTTIRDTGKIRTRLSPCASLEIGPRCVPTVQRRSSRLCGPSLKTEAVAVLSLIVSCYTIEVKEEPQFAAETFEQRRERLLKCSRSLTIYPVRTPLVFKRR</sequence>
<dbReference type="Proteomes" id="UP000092993">
    <property type="component" value="Unassembled WGS sequence"/>
</dbReference>
<keyword evidence="2" id="KW-1185">Reference proteome</keyword>
<evidence type="ECO:0000313" key="2">
    <source>
        <dbReference type="Proteomes" id="UP000092993"/>
    </source>
</evidence>
<dbReference type="STRING" id="5627.A0A1C7MP33"/>
<reference evidence="1 2" key="1">
    <citation type="submission" date="2016-03" db="EMBL/GenBank/DDBJ databases">
        <title>Whole genome sequencing of Grifola frondosa 9006-11.</title>
        <authorList>
            <person name="Min B."/>
            <person name="Park H."/>
            <person name="Kim J.-G."/>
            <person name="Cho H."/>
            <person name="Oh Y.-L."/>
            <person name="Kong W.-S."/>
            <person name="Choi I.-G."/>
        </authorList>
    </citation>
    <scope>NUCLEOTIDE SEQUENCE [LARGE SCALE GENOMIC DNA]</scope>
    <source>
        <strain evidence="1 2">9006-11</strain>
    </source>
</reference>
<proteinExistence type="predicted"/>
<dbReference type="OrthoDB" id="2800235at2759"/>
<gene>
    <name evidence="1" type="ORF">A0H81_02160</name>
</gene>
<evidence type="ECO:0000313" key="1">
    <source>
        <dbReference type="EMBL" id="OBZ78417.1"/>
    </source>
</evidence>
<comment type="caution">
    <text evidence="1">The sequence shown here is derived from an EMBL/GenBank/DDBJ whole genome shotgun (WGS) entry which is preliminary data.</text>
</comment>
<organism evidence="1 2">
    <name type="scientific">Grifola frondosa</name>
    <name type="common">Maitake</name>
    <name type="synonym">Polyporus frondosus</name>
    <dbReference type="NCBI Taxonomy" id="5627"/>
    <lineage>
        <taxon>Eukaryota</taxon>
        <taxon>Fungi</taxon>
        <taxon>Dikarya</taxon>
        <taxon>Basidiomycota</taxon>
        <taxon>Agaricomycotina</taxon>
        <taxon>Agaricomycetes</taxon>
        <taxon>Polyporales</taxon>
        <taxon>Grifolaceae</taxon>
        <taxon>Grifola</taxon>
    </lineage>
</organism>